<feature type="region of interest" description="Disordered" evidence="2">
    <location>
        <begin position="245"/>
        <end position="354"/>
    </location>
</feature>
<evidence type="ECO:0000256" key="1">
    <source>
        <dbReference type="ARBA" id="ARBA00022729"/>
    </source>
</evidence>
<dbReference type="PROSITE" id="PS50940">
    <property type="entry name" value="CHIT_BIND_II"/>
    <property type="match status" value="1"/>
</dbReference>
<evidence type="ECO:0000259" key="4">
    <source>
        <dbReference type="PROSITE" id="PS50940"/>
    </source>
</evidence>
<gene>
    <name evidence="5" type="primary">Chia</name>
    <name evidence="5" type="ORF">AWC38_SpisGene16436</name>
</gene>
<proteinExistence type="predicted"/>
<dbReference type="Gene3D" id="2.60.40.760">
    <property type="entry name" value="Expansin, cellulose-binding-like domain"/>
    <property type="match status" value="1"/>
</dbReference>
<dbReference type="SUPFAM" id="SSF50685">
    <property type="entry name" value="Barwin-like endoglucanases"/>
    <property type="match status" value="1"/>
</dbReference>
<dbReference type="InterPro" id="IPR036749">
    <property type="entry name" value="Expansin_CBD_sf"/>
</dbReference>
<dbReference type="Gene3D" id="3.20.20.80">
    <property type="entry name" value="Glycosidases"/>
    <property type="match status" value="1"/>
</dbReference>
<dbReference type="Pfam" id="PF01607">
    <property type="entry name" value="CBM_14"/>
    <property type="match status" value="1"/>
</dbReference>
<dbReference type="InterPro" id="IPR036508">
    <property type="entry name" value="Chitin-bd_dom_sf"/>
</dbReference>
<dbReference type="InterPro" id="IPR002557">
    <property type="entry name" value="Chitin-bd_dom"/>
</dbReference>
<name>A0A2B4RSC3_STYPI</name>
<dbReference type="OrthoDB" id="406505at2759"/>
<keyword evidence="6" id="KW-1185">Reference proteome</keyword>
<feature type="compositionally biased region" description="Low complexity" evidence="2">
    <location>
        <begin position="284"/>
        <end position="325"/>
    </location>
</feature>
<feature type="signal peptide" evidence="3">
    <location>
        <begin position="1"/>
        <end position="22"/>
    </location>
</feature>
<reference evidence="6" key="1">
    <citation type="journal article" date="2017" name="bioRxiv">
        <title>Comparative analysis of the genomes of Stylophora pistillata and Acropora digitifera provides evidence for extensive differences between species of corals.</title>
        <authorList>
            <person name="Voolstra C.R."/>
            <person name="Li Y."/>
            <person name="Liew Y.J."/>
            <person name="Baumgarten S."/>
            <person name="Zoccola D."/>
            <person name="Flot J.-F."/>
            <person name="Tambutte S."/>
            <person name="Allemand D."/>
            <person name="Aranda M."/>
        </authorList>
    </citation>
    <scope>NUCLEOTIDE SEQUENCE [LARGE SCALE GENOMIC DNA]</scope>
</reference>
<evidence type="ECO:0000313" key="5">
    <source>
        <dbReference type="EMBL" id="PFX19155.1"/>
    </source>
</evidence>
<sequence length="444" mass="47345">MDVLEFSLLICILLLKGTNLQAQTSMENVKAIWSRYVQATDGNSTYYNDYPGGGACALDPASPLNKLPDWMLVAAGEADYQKSLGCGMCIEINANGEQANSASGGPTPMKGTYKATIWDLCGGCKQAGFDFYIKGFGKYKTSFKAIECPTVPGEQGKIQLRFAGSHNWYIKLQARNSEVVTVGMEIEHNNKWVCMKRSADNYFIISGLGEIKFPKKFRITSISGEQLVTTVPYVKNDVNIPTDLQYSGFNPDSNPESIKCYGQDGKSEQPIGPTSAPASGTEGGTQPTPTASSSPSGSQPLPTSKLPTSAGGSSVSGGVVQTSSAPPTTVGGNNRPSPSPTSPTSKPPEEPDEKFCNGKPSGLYADPNDCSSFYHCSNGITYWKHCPEGLLFSPKLSVCDWPANVECGVGGQQDVEKGPHPGVKITQILKKREGSGTSILSKQQ</sequence>
<dbReference type="CDD" id="cd22271">
    <property type="entry name" value="DPBB_EXP_N-like"/>
    <property type="match status" value="1"/>
</dbReference>
<evidence type="ECO:0000256" key="2">
    <source>
        <dbReference type="SAM" id="MobiDB-lite"/>
    </source>
</evidence>
<dbReference type="InterPro" id="IPR036908">
    <property type="entry name" value="RlpA-like_sf"/>
</dbReference>
<comment type="caution">
    <text evidence="5">The sequence shown here is derived from an EMBL/GenBank/DDBJ whole genome shotgun (WGS) entry which is preliminary data.</text>
</comment>
<accession>A0A2B4RSC3</accession>
<feature type="domain" description="Chitin-binding type-2" evidence="4">
    <location>
        <begin position="353"/>
        <end position="409"/>
    </location>
</feature>
<dbReference type="Proteomes" id="UP000225706">
    <property type="component" value="Unassembled WGS sequence"/>
</dbReference>
<feature type="compositionally biased region" description="Polar residues" evidence="2">
    <location>
        <begin position="326"/>
        <end position="335"/>
    </location>
</feature>
<protein>
    <submittedName>
        <fullName evidence="5">Acidic mammalian chitinase</fullName>
    </submittedName>
</protein>
<feature type="chain" id="PRO_5012405772" evidence="3">
    <location>
        <begin position="23"/>
        <end position="444"/>
    </location>
</feature>
<dbReference type="InterPro" id="IPR051477">
    <property type="entry name" value="Expansin_CellWall"/>
</dbReference>
<dbReference type="EMBL" id="LSMT01000374">
    <property type="protein sequence ID" value="PFX19155.1"/>
    <property type="molecule type" value="Genomic_DNA"/>
</dbReference>
<organism evidence="5 6">
    <name type="scientific">Stylophora pistillata</name>
    <name type="common">Smooth cauliflower coral</name>
    <dbReference type="NCBI Taxonomy" id="50429"/>
    <lineage>
        <taxon>Eukaryota</taxon>
        <taxon>Metazoa</taxon>
        <taxon>Cnidaria</taxon>
        <taxon>Anthozoa</taxon>
        <taxon>Hexacorallia</taxon>
        <taxon>Scleractinia</taxon>
        <taxon>Astrocoeniina</taxon>
        <taxon>Pocilloporidae</taxon>
        <taxon>Stylophora</taxon>
    </lineage>
</organism>
<dbReference type="SMART" id="SM00494">
    <property type="entry name" value="ChtBD2"/>
    <property type="match status" value="1"/>
</dbReference>
<dbReference type="SUPFAM" id="SSF57625">
    <property type="entry name" value="Invertebrate chitin-binding proteins"/>
    <property type="match status" value="1"/>
</dbReference>
<dbReference type="Gene3D" id="2.40.40.10">
    <property type="entry name" value="RlpA-like domain"/>
    <property type="match status" value="1"/>
</dbReference>
<dbReference type="SUPFAM" id="SSF49590">
    <property type="entry name" value="PHL pollen allergen"/>
    <property type="match status" value="1"/>
</dbReference>
<dbReference type="AlphaFoldDB" id="A0A2B4RSC3"/>
<dbReference type="GO" id="GO:0005576">
    <property type="term" value="C:extracellular region"/>
    <property type="evidence" value="ECO:0007669"/>
    <property type="project" value="InterPro"/>
</dbReference>
<dbReference type="STRING" id="50429.A0A2B4RSC3"/>
<dbReference type="GO" id="GO:0008061">
    <property type="term" value="F:chitin binding"/>
    <property type="evidence" value="ECO:0007669"/>
    <property type="project" value="InterPro"/>
</dbReference>
<dbReference type="PANTHER" id="PTHR31836">
    <property type="match status" value="1"/>
</dbReference>
<dbReference type="PANTHER" id="PTHR31836:SF28">
    <property type="entry name" value="SRCR DOMAIN-CONTAINING PROTEIN-RELATED"/>
    <property type="match status" value="1"/>
</dbReference>
<feature type="compositionally biased region" description="Polar residues" evidence="2">
    <location>
        <begin position="245"/>
        <end position="256"/>
    </location>
</feature>
<evidence type="ECO:0000313" key="6">
    <source>
        <dbReference type="Proteomes" id="UP000225706"/>
    </source>
</evidence>
<keyword evidence="1 3" id="KW-0732">Signal</keyword>
<evidence type="ECO:0000256" key="3">
    <source>
        <dbReference type="SAM" id="SignalP"/>
    </source>
</evidence>